<evidence type="ECO:0000259" key="1">
    <source>
        <dbReference type="PROSITE" id="PS50995"/>
    </source>
</evidence>
<protein>
    <recommendedName>
        <fullName evidence="1">HTH marR-type domain-containing protein</fullName>
    </recommendedName>
</protein>
<dbReference type="InterPro" id="IPR036388">
    <property type="entry name" value="WH-like_DNA-bd_sf"/>
</dbReference>
<dbReference type="Gene3D" id="1.10.10.10">
    <property type="entry name" value="Winged helix-like DNA-binding domain superfamily/Winged helix DNA-binding domain"/>
    <property type="match status" value="1"/>
</dbReference>
<name>A0ABQ4E3S1_9ACTN</name>
<sequence length="150" mass="16604">MVRALGRAIIVVPRALDADLTREQRLSINEYAALMHLSEAPDRLMRMNELATACDLSLSGMTRIVTRLEQQGFIQRIRCPEDARGWNAVLTDAGLTRLREAYPTQLASVRRHVVDHLDGLDLRQLADALRRFATTGTCAEHSDPAPGSAA</sequence>
<organism evidence="2 3">
    <name type="scientific">Plantactinospora endophytica</name>
    <dbReference type="NCBI Taxonomy" id="673535"/>
    <lineage>
        <taxon>Bacteria</taxon>
        <taxon>Bacillati</taxon>
        <taxon>Actinomycetota</taxon>
        <taxon>Actinomycetes</taxon>
        <taxon>Micromonosporales</taxon>
        <taxon>Micromonosporaceae</taxon>
        <taxon>Plantactinospora</taxon>
    </lineage>
</organism>
<dbReference type="PANTHER" id="PTHR33164:SF99">
    <property type="entry name" value="MARR FAMILY REGULATORY PROTEIN"/>
    <property type="match status" value="1"/>
</dbReference>
<dbReference type="SUPFAM" id="SSF46785">
    <property type="entry name" value="Winged helix' DNA-binding domain"/>
    <property type="match status" value="1"/>
</dbReference>
<dbReference type="EMBL" id="BONW01000021">
    <property type="protein sequence ID" value="GIG89345.1"/>
    <property type="molecule type" value="Genomic_DNA"/>
</dbReference>
<comment type="caution">
    <text evidence="2">The sequence shown here is derived from an EMBL/GenBank/DDBJ whole genome shotgun (WGS) entry which is preliminary data.</text>
</comment>
<dbReference type="SMART" id="SM00347">
    <property type="entry name" value="HTH_MARR"/>
    <property type="match status" value="1"/>
</dbReference>
<keyword evidence="3" id="KW-1185">Reference proteome</keyword>
<gene>
    <name evidence="2" type="ORF">Pen02_42810</name>
</gene>
<dbReference type="PANTHER" id="PTHR33164">
    <property type="entry name" value="TRANSCRIPTIONAL REGULATOR, MARR FAMILY"/>
    <property type="match status" value="1"/>
</dbReference>
<dbReference type="InterPro" id="IPR000835">
    <property type="entry name" value="HTH_MarR-typ"/>
</dbReference>
<dbReference type="PROSITE" id="PS50995">
    <property type="entry name" value="HTH_MARR_2"/>
    <property type="match status" value="1"/>
</dbReference>
<proteinExistence type="predicted"/>
<dbReference type="Proteomes" id="UP000646749">
    <property type="component" value="Unassembled WGS sequence"/>
</dbReference>
<dbReference type="InterPro" id="IPR036390">
    <property type="entry name" value="WH_DNA-bd_sf"/>
</dbReference>
<feature type="domain" description="HTH marR-type" evidence="1">
    <location>
        <begin position="1"/>
        <end position="134"/>
    </location>
</feature>
<reference evidence="2 3" key="1">
    <citation type="submission" date="2021-01" db="EMBL/GenBank/DDBJ databases">
        <title>Whole genome shotgun sequence of Plantactinospora endophytica NBRC 110450.</title>
        <authorList>
            <person name="Komaki H."/>
            <person name="Tamura T."/>
        </authorList>
    </citation>
    <scope>NUCLEOTIDE SEQUENCE [LARGE SCALE GENOMIC DNA]</scope>
    <source>
        <strain evidence="2 3">NBRC 110450</strain>
    </source>
</reference>
<accession>A0ABQ4E3S1</accession>
<evidence type="ECO:0000313" key="3">
    <source>
        <dbReference type="Proteomes" id="UP000646749"/>
    </source>
</evidence>
<evidence type="ECO:0000313" key="2">
    <source>
        <dbReference type="EMBL" id="GIG89345.1"/>
    </source>
</evidence>
<dbReference type="InterPro" id="IPR039422">
    <property type="entry name" value="MarR/SlyA-like"/>
</dbReference>
<dbReference type="Pfam" id="PF01047">
    <property type="entry name" value="MarR"/>
    <property type="match status" value="1"/>
</dbReference>